<dbReference type="Proteomes" id="UP001446205">
    <property type="component" value="Unassembled WGS sequence"/>
</dbReference>
<reference evidence="1 2" key="1">
    <citation type="submission" date="2024-04" db="EMBL/GenBank/DDBJ databases">
        <authorList>
            <person name="Abashina T."/>
            <person name="Shaikin A."/>
        </authorList>
    </citation>
    <scope>NUCLEOTIDE SEQUENCE [LARGE SCALE GENOMIC DNA]</scope>
    <source>
        <strain evidence="1 2">AAFK</strain>
    </source>
</reference>
<evidence type="ECO:0000313" key="1">
    <source>
        <dbReference type="EMBL" id="MEK8088729.1"/>
    </source>
</evidence>
<protein>
    <recommendedName>
        <fullName evidence="3">DNA-binding protein</fullName>
    </recommendedName>
</protein>
<dbReference type="RefSeq" id="WP_341369795.1">
    <property type="nucleotide sequence ID" value="NZ_JBBPCO010000002.1"/>
</dbReference>
<evidence type="ECO:0000313" key="2">
    <source>
        <dbReference type="Proteomes" id="UP001446205"/>
    </source>
</evidence>
<organism evidence="1 2">
    <name type="scientific">Thermithiobacillus plumbiphilus</name>
    <dbReference type="NCBI Taxonomy" id="1729899"/>
    <lineage>
        <taxon>Bacteria</taxon>
        <taxon>Pseudomonadati</taxon>
        <taxon>Pseudomonadota</taxon>
        <taxon>Acidithiobacillia</taxon>
        <taxon>Acidithiobacillales</taxon>
        <taxon>Thermithiobacillaceae</taxon>
        <taxon>Thermithiobacillus</taxon>
    </lineage>
</organism>
<name>A0ABU9D5A3_9PROT</name>
<proteinExistence type="predicted"/>
<comment type="caution">
    <text evidence="1">The sequence shown here is derived from an EMBL/GenBank/DDBJ whole genome shotgun (WGS) entry which is preliminary data.</text>
</comment>
<keyword evidence="2" id="KW-1185">Reference proteome</keyword>
<dbReference type="EMBL" id="JBBPCO010000002">
    <property type="protein sequence ID" value="MEK8088729.1"/>
    <property type="molecule type" value="Genomic_DNA"/>
</dbReference>
<evidence type="ECO:0008006" key="3">
    <source>
        <dbReference type="Google" id="ProtNLM"/>
    </source>
</evidence>
<gene>
    <name evidence="1" type="ORF">WOB96_03015</name>
</gene>
<sequence>MELKSKDYYSVEEIAALWGISIGDVMHLLQTHQLRRAMFFEDTVYAMNAADGDYQITYLKGIVYLDDHSPEGEAANVTAYASPYIYLDTFESKFDNTAFFDKYRLGNGFLALGKCKIGPLSSMLITHEERERYERGQAMSRVEEAAKPLSTRERQGLLLTIGTLALMLAEKNPGQMGGFEKPNVNSIAGKIADFAAAHQLPEEGMRDRTLRERLAKAIAEFKESAGTAKP</sequence>
<accession>A0ABU9D5A3</accession>